<reference evidence="1" key="1">
    <citation type="journal article" date="2021" name="Proc. Natl. Acad. Sci. U.S.A.">
        <title>A Catalog of Tens of Thousands of Viruses from Human Metagenomes Reveals Hidden Associations with Chronic Diseases.</title>
        <authorList>
            <person name="Tisza M.J."/>
            <person name="Buck C.B."/>
        </authorList>
    </citation>
    <scope>NUCLEOTIDE SEQUENCE</scope>
    <source>
        <strain evidence="1">Ct3r22</strain>
    </source>
</reference>
<accession>A0A8S5V0Z9</accession>
<sequence>MFYQIDFPYILLLFPFLQRENLYRFVPPKGLNIGK</sequence>
<protein>
    <submittedName>
        <fullName evidence="1">Uncharacterized protein</fullName>
    </submittedName>
</protein>
<organism evidence="1">
    <name type="scientific">Siphoviridae sp. ct3r22</name>
    <dbReference type="NCBI Taxonomy" id="2825325"/>
    <lineage>
        <taxon>Viruses</taxon>
        <taxon>Duplodnaviria</taxon>
        <taxon>Heunggongvirae</taxon>
        <taxon>Uroviricota</taxon>
        <taxon>Caudoviricetes</taxon>
    </lineage>
</organism>
<proteinExistence type="predicted"/>
<name>A0A8S5V0Z9_9CAUD</name>
<dbReference type="EMBL" id="BK016180">
    <property type="protein sequence ID" value="DAG00389.1"/>
    <property type="molecule type" value="Genomic_DNA"/>
</dbReference>
<evidence type="ECO:0000313" key="1">
    <source>
        <dbReference type="EMBL" id="DAG00389.1"/>
    </source>
</evidence>